<dbReference type="STRING" id="263852.SAMN02745116_02458"/>
<dbReference type="Proteomes" id="UP000190328">
    <property type="component" value="Unassembled WGS sequence"/>
</dbReference>
<sequence>MMTFKNEELVPVLQFLQTVTLRPKASRVRTKLAKLIQHKIDALYKDELELLEKYGKKDENGNLIQHDGSFSLLKETAEEYHQEKAILLEEKNSINVAEIKEHFPTLLEAFETSEMSVSGTEAEMLDLIMDELEKETEELK</sequence>
<evidence type="ECO:0008006" key="3">
    <source>
        <dbReference type="Google" id="ProtNLM"/>
    </source>
</evidence>
<proteinExistence type="predicted"/>
<evidence type="ECO:0000313" key="1">
    <source>
        <dbReference type="EMBL" id="SKA11646.1"/>
    </source>
</evidence>
<reference evidence="1 2" key="1">
    <citation type="submission" date="2017-02" db="EMBL/GenBank/DDBJ databases">
        <authorList>
            <person name="Peterson S.W."/>
        </authorList>
    </citation>
    <scope>NUCLEOTIDE SEQUENCE [LARGE SCALE GENOMIC DNA]</scope>
    <source>
        <strain evidence="1 2">ATCC BAA-1030</strain>
    </source>
</reference>
<accession>A0A1T4R746</accession>
<name>A0A1T4R746_9ENTE</name>
<dbReference type="OrthoDB" id="2200410at2"/>
<dbReference type="RefSeq" id="WP_078808350.1">
    <property type="nucleotide sequence ID" value="NZ_FUXI01000040.1"/>
</dbReference>
<dbReference type="Pfam" id="PF07761">
    <property type="entry name" value="DUF1617"/>
    <property type="match status" value="1"/>
</dbReference>
<dbReference type="InterPro" id="IPR011675">
    <property type="entry name" value="DUF1617"/>
</dbReference>
<dbReference type="AlphaFoldDB" id="A0A1T4R746"/>
<organism evidence="1 2">
    <name type="scientific">Pilibacter termitis</name>
    <dbReference type="NCBI Taxonomy" id="263852"/>
    <lineage>
        <taxon>Bacteria</taxon>
        <taxon>Bacillati</taxon>
        <taxon>Bacillota</taxon>
        <taxon>Bacilli</taxon>
        <taxon>Lactobacillales</taxon>
        <taxon>Enterococcaceae</taxon>
        <taxon>Pilibacter</taxon>
    </lineage>
</organism>
<keyword evidence="2" id="KW-1185">Reference proteome</keyword>
<protein>
    <recommendedName>
        <fullName evidence="3">DUF1617 family protein</fullName>
    </recommendedName>
</protein>
<evidence type="ECO:0000313" key="2">
    <source>
        <dbReference type="Proteomes" id="UP000190328"/>
    </source>
</evidence>
<gene>
    <name evidence="1" type="ORF">SAMN02745116_02458</name>
</gene>
<dbReference type="EMBL" id="FUXI01000040">
    <property type="protein sequence ID" value="SKA11646.1"/>
    <property type="molecule type" value="Genomic_DNA"/>
</dbReference>